<dbReference type="Pfam" id="PF25583">
    <property type="entry name" value="WCX"/>
    <property type="match status" value="1"/>
</dbReference>
<evidence type="ECO:0000313" key="4">
    <source>
        <dbReference type="Proteomes" id="UP000018466"/>
    </source>
</evidence>
<accession>A0AA36Y3A0</accession>
<feature type="domain" description="WCX" evidence="2">
    <location>
        <begin position="106"/>
        <end position="182"/>
    </location>
</feature>
<dbReference type="InterPro" id="IPR057727">
    <property type="entry name" value="WCX_dom"/>
</dbReference>
<dbReference type="PANTHER" id="PTHR34580:SF1">
    <property type="entry name" value="PROTEIN PAFC"/>
    <property type="match status" value="1"/>
</dbReference>
<dbReference type="RefSeq" id="WP_009533789.1">
    <property type="nucleotide sequence ID" value="NZ_JH590865.1"/>
</dbReference>
<dbReference type="AlphaFoldDB" id="A0AA36Y3A0"/>
<dbReference type="GeneID" id="86941841"/>
<name>A0AA36Y3A0_9FIRM</name>
<evidence type="ECO:0000259" key="1">
    <source>
        <dbReference type="Pfam" id="PF13280"/>
    </source>
</evidence>
<dbReference type="InterPro" id="IPR051534">
    <property type="entry name" value="CBASS_pafABC_assoc_protein"/>
</dbReference>
<dbReference type="EMBL" id="AGEL01000015">
    <property type="protein sequence ID" value="EHO15662.1"/>
    <property type="molecule type" value="Genomic_DNA"/>
</dbReference>
<dbReference type="Proteomes" id="UP000018466">
    <property type="component" value="Unassembled WGS sequence"/>
</dbReference>
<comment type="caution">
    <text evidence="3">The sequence shown here is derived from an EMBL/GenBank/DDBJ whole genome shotgun (WGS) entry which is preliminary data.</text>
</comment>
<dbReference type="PANTHER" id="PTHR34580">
    <property type="match status" value="1"/>
</dbReference>
<keyword evidence="4" id="KW-1185">Reference proteome</keyword>
<dbReference type="Pfam" id="PF13280">
    <property type="entry name" value="WYL"/>
    <property type="match status" value="1"/>
</dbReference>
<sequence length="185" mass="21828">MDAIHEAIDTRRKIRLIYTDYDVNKKRYMTNDGAPYTVSPYTLEWNGDYYYLRGFCDERQAVRTFRIDRIAEQPKILNQIAVSSPEDYSPAQYSKCVFRMFDTDQPEEVQLLCHVSTMKHIIDHFGTDVETEPIDEESFRANVFLCTSSTFYRWIFGFNGKIRILGPESVQTAYREMLRKALEEL</sequence>
<evidence type="ECO:0008006" key="5">
    <source>
        <dbReference type="Google" id="ProtNLM"/>
    </source>
</evidence>
<evidence type="ECO:0000313" key="3">
    <source>
        <dbReference type="EMBL" id="EHO15662.1"/>
    </source>
</evidence>
<reference evidence="3 4" key="1">
    <citation type="submission" date="2011-10" db="EMBL/GenBank/DDBJ databases">
        <title>The Genome Sequence of Lachnospiraceae bacterium ACC2.</title>
        <authorList>
            <consortium name="The Broad Institute Genome Sequencing Platform"/>
            <person name="Earl A."/>
            <person name="Ward D."/>
            <person name="Feldgarden M."/>
            <person name="Gevers D."/>
            <person name="Sizova M."/>
            <person name="Hazen A."/>
            <person name="Epstein S."/>
            <person name="Young S.K."/>
            <person name="Zeng Q."/>
            <person name="Gargeya S."/>
            <person name="Fitzgerald M."/>
            <person name="Haas B."/>
            <person name="Abouelleil A."/>
            <person name="Alvarado L."/>
            <person name="Arachchi H.M."/>
            <person name="Berlin A."/>
            <person name="Brown A."/>
            <person name="Chapman S.B."/>
            <person name="Chen Z."/>
            <person name="Dunbar C."/>
            <person name="Freedman E."/>
            <person name="Gearin G."/>
            <person name="Goldberg J."/>
            <person name="Griggs A."/>
            <person name="Gujja S."/>
            <person name="Heiman D."/>
            <person name="Howarth C."/>
            <person name="Larson L."/>
            <person name="Lui A."/>
            <person name="MacDonald P.J.P."/>
            <person name="Montmayeur A."/>
            <person name="Murphy C."/>
            <person name="Neiman D."/>
            <person name="Pearson M."/>
            <person name="Priest M."/>
            <person name="Roberts A."/>
            <person name="Saif S."/>
            <person name="Shea T."/>
            <person name="Shenoy N."/>
            <person name="Sisk P."/>
            <person name="Stolte C."/>
            <person name="Sykes S."/>
            <person name="Wortman J."/>
            <person name="Nusbaum C."/>
            <person name="Birren B."/>
        </authorList>
    </citation>
    <scope>NUCLEOTIDE SEQUENCE [LARGE SCALE GENOMIC DNA]</scope>
    <source>
        <strain evidence="3 4">ACC2</strain>
    </source>
</reference>
<dbReference type="InterPro" id="IPR026881">
    <property type="entry name" value="WYL_dom"/>
</dbReference>
<organism evidence="3 4">
    <name type="scientific">Stomatobaculum longum</name>
    <dbReference type="NCBI Taxonomy" id="796942"/>
    <lineage>
        <taxon>Bacteria</taxon>
        <taxon>Bacillati</taxon>
        <taxon>Bacillota</taxon>
        <taxon>Clostridia</taxon>
        <taxon>Lachnospirales</taxon>
        <taxon>Lachnospiraceae</taxon>
        <taxon>Stomatobaculum</taxon>
    </lineage>
</organism>
<evidence type="ECO:0000259" key="2">
    <source>
        <dbReference type="Pfam" id="PF25583"/>
    </source>
</evidence>
<gene>
    <name evidence="3" type="ORF">HMPREF9623_01983</name>
</gene>
<dbReference type="PROSITE" id="PS52050">
    <property type="entry name" value="WYL"/>
    <property type="match status" value="1"/>
</dbReference>
<protein>
    <recommendedName>
        <fullName evidence="5">WYL domain-containing protein</fullName>
    </recommendedName>
</protein>
<proteinExistence type="predicted"/>
<feature type="domain" description="WYL" evidence="1">
    <location>
        <begin position="2"/>
        <end position="72"/>
    </location>
</feature>